<dbReference type="Proteomes" id="UP000823561">
    <property type="component" value="Chromosome 20"/>
</dbReference>
<evidence type="ECO:0000313" key="1">
    <source>
        <dbReference type="EMBL" id="KAG5264545.1"/>
    </source>
</evidence>
<dbReference type="AlphaFoldDB" id="A0AAV6FTJ5"/>
<protein>
    <submittedName>
        <fullName evidence="1">Uncharacterized protein</fullName>
    </submittedName>
</protein>
<organism evidence="1 2">
    <name type="scientific">Alosa alosa</name>
    <name type="common">allis shad</name>
    <dbReference type="NCBI Taxonomy" id="278164"/>
    <lineage>
        <taxon>Eukaryota</taxon>
        <taxon>Metazoa</taxon>
        <taxon>Chordata</taxon>
        <taxon>Craniata</taxon>
        <taxon>Vertebrata</taxon>
        <taxon>Euteleostomi</taxon>
        <taxon>Actinopterygii</taxon>
        <taxon>Neopterygii</taxon>
        <taxon>Teleostei</taxon>
        <taxon>Clupei</taxon>
        <taxon>Clupeiformes</taxon>
        <taxon>Clupeoidei</taxon>
        <taxon>Clupeidae</taxon>
        <taxon>Alosa</taxon>
    </lineage>
</organism>
<comment type="caution">
    <text evidence="1">The sequence shown here is derived from an EMBL/GenBank/DDBJ whole genome shotgun (WGS) entry which is preliminary data.</text>
</comment>
<keyword evidence="2" id="KW-1185">Reference proteome</keyword>
<accession>A0AAV6FTJ5</accession>
<dbReference type="EMBL" id="JADWDJ010000020">
    <property type="protein sequence ID" value="KAG5264545.1"/>
    <property type="molecule type" value="Genomic_DNA"/>
</dbReference>
<reference evidence="1" key="1">
    <citation type="submission" date="2020-10" db="EMBL/GenBank/DDBJ databases">
        <title>Chromosome-scale genome assembly of the Allis shad, Alosa alosa.</title>
        <authorList>
            <person name="Margot Z."/>
            <person name="Christophe K."/>
            <person name="Cabau C."/>
            <person name="Louis A."/>
            <person name="Berthelot C."/>
            <person name="Parey E."/>
            <person name="Roest Crollius H."/>
            <person name="Montfort J."/>
            <person name="Robinson-Rechavi M."/>
            <person name="Bucao C."/>
            <person name="Bouchez O."/>
            <person name="Gislard M."/>
            <person name="Lluch J."/>
            <person name="Milhes M."/>
            <person name="Lampietro C."/>
            <person name="Lopez Roques C."/>
            <person name="Donnadieu C."/>
            <person name="Braasch I."/>
            <person name="Desvignes T."/>
            <person name="Postlethwait J."/>
            <person name="Bobe J."/>
            <person name="Guiguen Y."/>
        </authorList>
    </citation>
    <scope>NUCLEOTIDE SEQUENCE</scope>
    <source>
        <strain evidence="1">M-15738</strain>
        <tissue evidence="1">Blood</tissue>
    </source>
</reference>
<proteinExistence type="predicted"/>
<name>A0AAV6FTJ5_9TELE</name>
<evidence type="ECO:0000313" key="2">
    <source>
        <dbReference type="Proteomes" id="UP000823561"/>
    </source>
</evidence>
<sequence>MNDMEENESSPINRDSIINIVNTISAELVQNDSLSPAQDLTSVGERLERLLCNDRLSSLSHNLCNLIHHLYIKDQKGMTATKSVSDYLLLNLGQSGKFPKNDIVRQFVQIYAEETVKHFFLPCFNIPSPWKMDVGGVFQHASSSASCPSFLHSLSEIVPQSASRSPSQILQSTLQDLPTVMARNVINLLAPTLQTTGELEAQTDQQPLPDNMCLFSRPSSGDPTQISATKDIGMGFSYSSLNPMDSTSEDYTNLVSILVIRLLSKLKDQESLTDDMLDISRVLIDRIITEIDAALGIAKSKACPHDVRIRKVFKAIYNDLLHEFGGKEILLKAMMSEDPCFETCLVTSLTREFMQTTDMPNPKEEKTKKWTLGFLPKISKIKTFLGLKKSKSGNNGEAQNLDPISAHAVPTVLCTGCLPCVAPVASSGTTTSASPEKKPRRGFFSRIISSLSRKSPKICPETLH</sequence>
<gene>
    <name evidence="1" type="ORF">AALO_G00255400</name>
</gene>